<feature type="chain" id="PRO_5020982111" evidence="4">
    <location>
        <begin position="29"/>
        <end position="82"/>
    </location>
</feature>
<dbReference type="OrthoDB" id="3544424at2"/>
<keyword evidence="3" id="KW-0034">Amyloid</keyword>
<dbReference type="AlphaFoldDB" id="A0A4R6VDX1"/>
<reference evidence="6 7" key="1">
    <citation type="submission" date="2019-03" db="EMBL/GenBank/DDBJ databases">
        <title>Genomic Encyclopedia of Type Strains, Phase IV (KMG-IV): sequencing the most valuable type-strain genomes for metagenomic binning, comparative biology and taxonomic classification.</title>
        <authorList>
            <person name="Goeker M."/>
        </authorList>
    </citation>
    <scope>NUCLEOTIDE SEQUENCE [LARGE SCALE GENOMIC DNA]</scope>
    <source>
        <strain evidence="6 7">DSM 46770</strain>
    </source>
</reference>
<name>A0A4R6VDX1_9ACTN</name>
<evidence type="ECO:0000256" key="2">
    <source>
        <dbReference type="ARBA" id="ARBA00022889"/>
    </source>
</evidence>
<evidence type="ECO:0000256" key="1">
    <source>
        <dbReference type="ARBA" id="ARBA00022512"/>
    </source>
</evidence>
<keyword evidence="1" id="KW-0964">Secreted</keyword>
<accession>A0A4R6VDX1</accession>
<gene>
    <name evidence="6" type="ORF">EV190_101542</name>
</gene>
<keyword evidence="4" id="KW-0732">Signal</keyword>
<dbReference type="GO" id="GO:0007155">
    <property type="term" value="P:cell adhesion"/>
    <property type="evidence" value="ECO:0007669"/>
    <property type="project" value="UniProtKB-KW"/>
</dbReference>
<proteinExistence type="predicted"/>
<dbReference type="Pfam" id="PF03777">
    <property type="entry name" value="ChpA-C"/>
    <property type="match status" value="1"/>
</dbReference>
<evidence type="ECO:0000259" key="5">
    <source>
        <dbReference type="PROSITE" id="PS51884"/>
    </source>
</evidence>
<evidence type="ECO:0000256" key="4">
    <source>
        <dbReference type="SAM" id="SignalP"/>
    </source>
</evidence>
<evidence type="ECO:0000313" key="6">
    <source>
        <dbReference type="EMBL" id="TDQ55217.1"/>
    </source>
</evidence>
<evidence type="ECO:0000256" key="3">
    <source>
        <dbReference type="ARBA" id="ARBA00023087"/>
    </source>
</evidence>
<protein>
    <submittedName>
        <fullName evidence="6">Small secreted domain DUF320</fullName>
    </submittedName>
</protein>
<sequence length="82" mass="7760">MLKKALAAAAVTAAAAGMLLAGATSASAYSGDDAITSGNGSILSGNQVDVDANVPANVCGNAIAIIGIAGADCYKSGAFVID</sequence>
<keyword evidence="1" id="KW-0134">Cell wall</keyword>
<dbReference type="RefSeq" id="WP_133739773.1">
    <property type="nucleotide sequence ID" value="NZ_SNYN01000001.1"/>
</dbReference>
<evidence type="ECO:0000313" key="7">
    <source>
        <dbReference type="Proteomes" id="UP000295281"/>
    </source>
</evidence>
<dbReference type="PROSITE" id="PS51884">
    <property type="entry name" value="CHAPLIN"/>
    <property type="match status" value="1"/>
</dbReference>
<dbReference type="Proteomes" id="UP000295281">
    <property type="component" value="Unassembled WGS sequence"/>
</dbReference>
<dbReference type="EMBL" id="SNYN01000001">
    <property type="protein sequence ID" value="TDQ55217.1"/>
    <property type="molecule type" value="Genomic_DNA"/>
</dbReference>
<organism evidence="6 7">
    <name type="scientific">Actinorugispora endophytica</name>
    <dbReference type="NCBI Taxonomy" id="1605990"/>
    <lineage>
        <taxon>Bacteria</taxon>
        <taxon>Bacillati</taxon>
        <taxon>Actinomycetota</taxon>
        <taxon>Actinomycetes</taxon>
        <taxon>Streptosporangiales</taxon>
        <taxon>Nocardiopsidaceae</taxon>
        <taxon>Actinorugispora</taxon>
    </lineage>
</organism>
<dbReference type="InterPro" id="IPR005528">
    <property type="entry name" value="ChpA-H"/>
</dbReference>
<feature type="domain" description="Chaplin" evidence="5">
    <location>
        <begin position="39"/>
        <end position="79"/>
    </location>
</feature>
<keyword evidence="7" id="KW-1185">Reference proteome</keyword>
<keyword evidence="2" id="KW-0130">Cell adhesion</keyword>
<comment type="caution">
    <text evidence="6">The sequence shown here is derived from an EMBL/GenBank/DDBJ whole genome shotgun (WGS) entry which is preliminary data.</text>
</comment>
<feature type="signal peptide" evidence="4">
    <location>
        <begin position="1"/>
        <end position="28"/>
    </location>
</feature>